<dbReference type="OrthoDB" id="2687876at2759"/>
<name>A0A8H4LBD8_9HYPO</name>
<sequence length="343" mass="38528">MADPAPPGYRSNVEYRFRQEQADAIVRTTAYYRDDFRRAVISFPHSEHEGIRSSIATPFRQPSVEAVPSGFERLPLELLHIIIPLLDMGSVFALRQASVRCRVTVDSLKKYQLSVSHGLDPFCALLRTRLASTVSLSDFYSALSTKACALCGGFAGFIFLLTWTRCCFRCLHLSLETQVRSLNYLRRILRLTKAQIAQLTTFKTLPGVYTPREVSCKSRVIATSVDQAEIISGWQLGRRLWPGPDQLVVVEGDSKYNCMSTCALPYRDGRTGKVEQGGSCAGCQLALEKGIIGAWGETNKVYSQDDFLEHFRWCEQAQRLWISSEQRNRTPDELPVAARGGCR</sequence>
<gene>
    <name evidence="1" type="ORF">FALBO_8118</name>
</gene>
<dbReference type="EMBL" id="JAADYS010001106">
    <property type="protein sequence ID" value="KAF4465038.1"/>
    <property type="molecule type" value="Genomic_DNA"/>
</dbReference>
<protein>
    <submittedName>
        <fullName evidence="1">Cyclin-like F-box</fullName>
    </submittedName>
</protein>
<dbReference type="Proteomes" id="UP000554235">
    <property type="component" value="Unassembled WGS sequence"/>
</dbReference>
<dbReference type="AlphaFoldDB" id="A0A8H4LBD8"/>
<proteinExistence type="predicted"/>
<reference evidence="1 2" key="1">
    <citation type="submission" date="2020-01" db="EMBL/GenBank/DDBJ databases">
        <title>Identification and distribution of gene clusters putatively required for synthesis of sphingolipid metabolism inhibitors in phylogenetically diverse species of the filamentous fungus Fusarium.</title>
        <authorList>
            <person name="Kim H.-S."/>
            <person name="Busman M."/>
            <person name="Brown D.W."/>
            <person name="Divon H."/>
            <person name="Uhlig S."/>
            <person name="Proctor R.H."/>
        </authorList>
    </citation>
    <scope>NUCLEOTIDE SEQUENCE [LARGE SCALE GENOMIC DNA]</scope>
    <source>
        <strain evidence="1 2">NRRL 20459</strain>
    </source>
</reference>
<keyword evidence="2" id="KW-1185">Reference proteome</keyword>
<comment type="caution">
    <text evidence="1">The sequence shown here is derived from an EMBL/GenBank/DDBJ whole genome shotgun (WGS) entry which is preliminary data.</text>
</comment>
<organism evidence="1 2">
    <name type="scientific">Fusarium albosuccineum</name>
    <dbReference type="NCBI Taxonomy" id="1237068"/>
    <lineage>
        <taxon>Eukaryota</taxon>
        <taxon>Fungi</taxon>
        <taxon>Dikarya</taxon>
        <taxon>Ascomycota</taxon>
        <taxon>Pezizomycotina</taxon>
        <taxon>Sordariomycetes</taxon>
        <taxon>Hypocreomycetidae</taxon>
        <taxon>Hypocreales</taxon>
        <taxon>Nectriaceae</taxon>
        <taxon>Fusarium</taxon>
        <taxon>Fusarium decemcellulare species complex</taxon>
    </lineage>
</organism>
<evidence type="ECO:0000313" key="2">
    <source>
        <dbReference type="Proteomes" id="UP000554235"/>
    </source>
</evidence>
<evidence type="ECO:0000313" key="1">
    <source>
        <dbReference type="EMBL" id="KAF4465038.1"/>
    </source>
</evidence>
<accession>A0A8H4LBD8</accession>